<dbReference type="InterPro" id="IPR015889">
    <property type="entry name" value="Intradiol_dOase_core"/>
</dbReference>
<dbReference type="CDD" id="cd03457">
    <property type="entry name" value="intradiol_dioxygenase_like"/>
    <property type="match status" value="1"/>
</dbReference>
<dbReference type="GO" id="GO:0016702">
    <property type="term" value="F:oxidoreductase activity, acting on single donors with incorporation of molecular oxygen, incorporation of two atoms of oxygen"/>
    <property type="evidence" value="ECO:0007669"/>
    <property type="project" value="InterPro"/>
</dbReference>
<dbReference type="PANTHER" id="PTHR34315">
    <property type="match status" value="1"/>
</dbReference>
<keyword evidence="2" id="KW-0560">Oxidoreductase</keyword>
<evidence type="ECO:0000313" key="2">
    <source>
        <dbReference type="EMBL" id="GGK00229.1"/>
    </source>
</evidence>
<dbReference type="Pfam" id="PF00775">
    <property type="entry name" value="Dioxygenase_C"/>
    <property type="match status" value="1"/>
</dbReference>
<dbReference type="InterPro" id="IPR006311">
    <property type="entry name" value="TAT_signal"/>
</dbReference>
<comment type="caution">
    <text evidence="2">The sequence shown here is derived from an EMBL/GenBank/DDBJ whole genome shotgun (WGS) entry which is preliminary data.</text>
</comment>
<dbReference type="SUPFAM" id="SSF49482">
    <property type="entry name" value="Aromatic compound dioxygenase"/>
    <property type="match status" value="1"/>
</dbReference>
<reference evidence="2" key="1">
    <citation type="journal article" date="2014" name="Int. J. Syst. Evol. Microbiol.">
        <title>Complete genome sequence of Corynebacterium casei LMG S-19264T (=DSM 44701T), isolated from a smear-ripened cheese.</title>
        <authorList>
            <consortium name="US DOE Joint Genome Institute (JGI-PGF)"/>
            <person name="Walter F."/>
            <person name="Albersmeier A."/>
            <person name="Kalinowski J."/>
            <person name="Ruckert C."/>
        </authorList>
    </citation>
    <scope>NUCLEOTIDE SEQUENCE</scope>
    <source>
        <strain evidence="2">JCM 3090</strain>
    </source>
</reference>
<name>A0A8J3FCG5_9ACTN</name>
<protein>
    <submittedName>
        <fullName evidence="2">Protocatechuate dioxygenase</fullName>
    </submittedName>
</protein>
<dbReference type="GO" id="GO:0008199">
    <property type="term" value="F:ferric iron binding"/>
    <property type="evidence" value="ECO:0007669"/>
    <property type="project" value="InterPro"/>
</dbReference>
<dbReference type="InterPro" id="IPR000627">
    <property type="entry name" value="Intradiol_dOase_C"/>
</dbReference>
<keyword evidence="3" id="KW-1185">Reference proteome</keyword>
<dbReference type="PANTHER" id="PTHR34315:SF1">
    <property type="entry name" value="INTRADIOL RING-CLEAVAGE DIOXYGENASES DOMAIN-CONTAINING PROTEIN-RELATED"/>
    <property type="match status" value="1"/>
</dbReference>
<dbReference type="Gene3D" id="2.60.130.10">
    <property type="entry name" value="Aromatic compound dioxygenase"/>
    <property type="match status" value="1"/>
</dbReference>
<sequence>MHEHDDHEGQRVSRRRIIAGAGSVGFGALIAAASTGSATARSVDGGQVPVRPLDARIDPAVFDGVGACQLTKAAMEGPYWFDAKKIRSDIREDKRGTLLRVAIKVQDRNCNPIPNAVAEIWHCDHMGAYSGFDRARVGPFPATDPQTPTRYLRGAQVTDANGAVEFVTIWPGWYPGRCVHIHNMFHVNKRRVLTTQTYFDETLNSSVHAEAPYTEHKGNRTRNEQDSIFLPEGIMKVTREADGWRAVAVFTVPT</sequence>
<dbReference type="Proteomes" id="UP000649739">
    <property type="component" value="Unassembled WGS sequence"/>
</dbReference>
<proteinExistence type="predicted"/>
<evidence type="ECO:0000259" key="1">
    <source>
        <dbReference type="Pfam" id="PF00775"/>
    </source>
</evidence>
<organism evidence="2 3">
    <name type="scientific">Pilimelia anulata</name>
    <dbReference type="NCBI Taxonomy" id="53371"/>
    <lineage>
        <taxon>Bacteria</taxon>
        <taxon>Bacillati</taxon>
        <taxon>Actinomycetota</taxon>
        <taxon>Actinomycetes</taxon>
        <taxon>Micromonosporales</taxon>
        <taxon>Micromonosporaceae</taxon>
        <taxon>Pilimelia</taxon>
    </lineage>
</organism>
<feature type="domain" description="Intradiol ring-cleavage dioxygenases" evidence="1">
    <location>
        <begin position="84"/>
        <end position="189"/>
    </location>
</feature>
<accession>A0A8J3FCG5</accession>
<evidence type="ECO:0000313" key="3">
    <source>
        <dbReference type="Proteomes" id="UP000649739"/>
    </source>
</evidence>
<gene>
    <name evidence="2" type="ORF">GCM10010123_32670</name>
</gene>
<reference evidence="2" key="2">
    <citation type="submission" date="2020-09" db="EMBL/GenBank/DDBJ databases">
        <authorList>
            <person name="Sun Q."/>
            <person name="Ohkuma M."/>
        </authorList>
    </citation>
    <scope>NUCLEOTIDE SEQUENCE</scope>
    <source>
        <strain evidence="2">JCM 3090</strain>
    </source>
</reference>
<keyword evidence="2" id="KW-0223">Dioxygenase</keyword>
<dbReference type="RefSeq" id="WP_189171031.1">
    <property type="nucleotide sequence ID" value="NZ_BMQB01000007.1"/>
</dbReference>
<dbReference type="PROSITE" id="PS51318">
    <property type="entry name" value="TAT"/>
    <property type="match status" value="1"/>
</dbReference>
<dbReference type="EMBL" id="BMQB01000007">
    <property type="protein sequence ID" value="GGK00229.1"/>
    <property type="molecule type" value="Genomic_DNA"/>
</dbReference>
<dbReference type="AlphaFoldDB" id="A0A8J3FCG5"/>